<dbReference type="SMART" id="SM00228">
    <property type="entry name" value="PDZ"/>
    <property type="match status" value="1"/>
</dbReference>
<protein>
    <submittedName>
        <fullName evidence="6">PDZ domain-containing protein</fullName>
    </submittedName>
</protein>
<dbReference type="PRINTS" id="PR00834">
    <property type="entry name" value="PROTEASES2C"/>
</dbReference>
<keyword evidence="1" id="KW-0645">Protease</keyword>
<proteinExistence type="predicted"/>
<reference evidence="6 7" key="1">
    <citation type="submission" date="2019-10" db="EMBL/GenBank/DDBJ databases">
        <title>Genomic analysis of Raineyella sp. CBA3103.</title>
        <authorList>
            <person name="Roh S.W."/>
        </authorList>
    </citation>
    <scope>NUCLEOTIDE SEQUENCE [LARGE SCALE GENOMIC DNA]</scope>
    <source>
        <strain evidence="6 7">CBA3103</strain>
    </source>
</reference>
<keyword evidence="2" id="KW-0378">Hydrolase</keyword>
<accession>A0A5Q2FGC3</accession>
<keyword evidence="4" id="KW-0812">Transmembrane</keyword>
<feature type="region of interest" description="Disordered" evidence="3">
    <location>
        <begin position="60"/>
        <end position="101"/>
    </location>
</feature>
<evidence type="ECO:0000313" key="7">
    <source>
        <dbReference type="Proteomes" id="UP000386847"/>
    </source>
</evidence>
<dbReference type="RefSeq" id="WP_153572692.1">
    <property type="nucleotide sequence ID" value="NZ_CP045725.1"/>
</dbReference>
<evidence type="ECO:0000313" key="6">
    <source>
        <dbReference type="EMBL" id="QGF24163.1"/>
    </source>
</evidence>
<dbReference type="KEGG" id="rain:Rai3103_11305"/>
<name>A0A5Q2FGC3_9ACTN</name>
<dbReference type="GO" id="GO:0006508">
    <property type="term" value="P:proteolysis"/>
    <property type="evidence" value="ECO:0007669"/>
    <property type="project" value="UniProtKB-KW"/>
</dbReference>
<keyword evidence="4" id="KW-0472">Membrane</keyword>
<dbReference type="EMBL" id="CP045725">
    <property type="protein sequence ID" value="QGF24163.1"/>
    <property type="molecule type" value="Genomic_DNA"/>
</dbReference>
<evidence type="ECO:0000256" key="1">
    <source>
        <dbReference type="ARBA" id="ARBA00022670"/>
    </source>
</evidence>
<dbReference type="InterPro" id="IPR009003">
    <property type="entry name" value="Peptidase_S1_PA"/>
</dbReference>
<dbReference type="AlphaFoldDB" id="A0A5Q2FGC3"/>
<gene>
    <name evidence="6" type="ORF">Rai3103_11305</name>
</gene>
<dbReference type="PANTHER" id="PTHR43343:SF3">
    <property type="entry name" value="PROTEASE DO-LIKE 8, CHLOROPLASTIC"/>
    <property type="match status" value="1"/>
</dbReference>
<organism evidence="6 7">
    <name type="scientific">Raineyella fluvialis</name>
    <dbReference type="NCBI Taxonomy" id="2662261"/>
    <lineage>
        <taxon>Bacteria</taxon>
        <taxon>Bacillati</taxon>
        <taxon>Actinomycetota</taxon>
        <taxon>Actinomycetes</taxon>
        <taxon>Propionibacteriales</taxon>
        <taxon>Propionibacteriaceae</taxon>
        <taxon>Raineyella</taxon>
    </lineage>
</organism>
<dbReference type="Gene3D" id="2.40.10.120">
    <property type="match status" value="1"/>
</dbReference>
<dbReference type="InterPro" id="IPR001940">
    <property type="entry name" value="Peptidase_S1C"/>
</dbReference>
<dbReference type="PROSITE" id="PS50106">
    <property type="entry name" value="PDZ"/>
    <property type="match status" value="1"/>
</dbReference>
<dbReference type="GO" id="GO:0004252">
    <property type="term" value="F:serine-type endopeptidase activity"/>
    <property type="evidence" value="ECO:0007669"/>
    <property type="project" value="InterPro"/>
</dbReference>
<evidence type="ECO:0000256" key="2">
    <source>
        <dbReference type="ARBA" id="ARBA00022801"/>
    </source>
</evidence>
<dbReference type="InterPro" id="IPR036034">
    <property type="entry name" value="PDZ_sf"/>
</dbReference>
<dbReference type="Pfam" id="PF13365">
    <property type="entry name" value="Trypsin_2"/>
    <property type="match status" value="1"/>
</dbReference>
<feature type="compositionally biased region" description="Low complexity" evidence="3">
    <location>
        <begin position="61"/>
        <end position="96"/>
    </location>
</feature>
<dbReference type="Pfam" id="PF13180">
    <property type="entry name" value="PDZ_2"/>
    <property type="match status" value="1"/>
</dbReference>
<keyword evidence="7" id="KW-1185">Reference proteome</keyword>
<evidence type="ECO:0000256" key="3">
    <source>
        <dbReference type="SAM" id="MobiDB-lite"/>
    </source>
</evidence>
<feature type="domain" description="PDZ" evidence="5">
    <location>
        <begin position="321"/>
        <end position="376"/>
    </location>
</feature>
<dbReference type="PANTHER" id="PTHR43343">
    <property type="entry name" value="PEPTIDASE S12"/>
    <property type="match status" value="1"/>
</dbReference>
<dbReference type="InterPro" id="IPR001478">
    <property type="entry name" value="PDZ"/>
</dbReference>
<evidence type="ECO:0000256" key="4">
    <source>
        <dbReference type="SAM" id="Phobius"/>
    </source>
</evidence>
<feature type="transmembrane region" description="Helical" evidence="4">
    <location>
        <begin position="37"/>
        <end position="60"/>
    </location>
</feature>
<sequence>MTATEAGHDSPPSGQVGGTPGDGPPQRDGDGVRAGTIVLAAVVAVVVAVPAGYGGAWLAGSRPASSASARPSVGTSAGASRSGTAGPSASPSGATGFVQDTAPGPATLDVAAIAPAALRSTVAIRATGSGGEGSGSGIVLSGGRVVTNYHVIGTAGTGGRIEVTVGDGRRTTATVVGTSRAYDLAVLTADLSGFGETVVAPARLGTSAGLGVGRPVIAVGAPYGLGGTITAGIVSALGRPMQVADHTAGPDDPTAYIDAIQTDASINPGNSGGPLYDAGGRVVGINSAIVTADGAPARSGSVGLGFAIPVDEALPIIEGLSADGKVSYPIFGAAAQATDNGVGVRLTTVDSGGPAAQAGLRAGDVVNALGGVSVDDGTGLIVQVRRHRPGESVTVDYTRNGSTQQGSSCSQAASAKLGACSVWVQVRSRSSWSSR</sequence>
<dbReference type="InterPro" id="IPR051201">
    <property type="entry name" value="Chloro_Bact_Ser_Proteases"/>
</dbReference>
<dbReference type="Proteomes" id="UP000386847">
    <property type="component" value="Chromosome"/>
</dbReference>
<feature type="region of interest" description="Disordered" evidence="3">
    <location>
        <begin position="1"/>
        <end position="31"/>
    </location>
</feature>
<keyword evidence="4" id="KW-1133">Transmembrane helix</keyword>
<evidence type="ECO:0000259" key="5">
    <source>
        <dbReference type="PROSITE" id="PS50106"/>
    </source>
</evidence>
<dbReference type="SUPFAM" id="SSF50156">
    <property type="entry name" value="PDZ domain-like"/>
    <property type="match status" value="1"/>
</dbReference>
<dbReference type="SUPFAM" id="SSF50494">
    <property type="entry name" value="Trypsin-like serine proteases"/>
    <property type="match status" value="1"/>
</dbReference>
<dbReference type="Gene3D" id="2.30.42.10">
    <property type="match status" value="1"/>
</dbReference>